<dbReference type="PROSITE" id="PS52002">
    <property type="entry name" value="SM"/>
    <property type="match status" value="1"/>
</dbReference>
<dbReference type="InterPro" id="IPR010920">
    <property type="entry name" value="LSM_dom_sf"/>
</dbReference>
<evidence type="ECO:0000259" key="2">
    <source>
        <dbReference type="PROSITE" id="PS52002"/>
    </source>
</evidence>
<sequence length="91" mass="10241">MTMAPEKSPDGRERLRGWLNQSLRVRMTDGRTLIGLFLCTDKDQNVILGSCEEYLTATDAGQKEEPRVLGLAMVPGQHIVSIEIDKMDHKQ</sequence>
<dbReference type="OMA" id="THEYRCP"/>
<organism evidence="3 4">
    <name type="scientific">Patiria miniata</name>
    <name type="common">Bat star</name>
    <name type="synonym">Asterina miniata</name>
    <dbReference type="NCBI Taxonomy" id="46514"/>
    <lineage>
        <taxon>Eukaryota</taxon>
        <taxon>Metazoa</taxon>
        <taxon>Echinodermata</taxon>
        <taxon>Eleutherozoa</taxon>
        <taxon>Asterozoa</taxon>
        <taxon>Asteroidea</taxon>
        <taxon>Valvatacea</taxon>
        <taxon>Valvatida</taxon>
        <taxon>Asterinidae</taxon>
        <taxon>Patiria</taxon>
    </lineage>
</organism>
<dbReference type="Pfam" id="PF01423">
    <property type="entry name" value="LSM"/>
    <property type="match status" value="1"/>
</dbReference>
<dbReference type="SUPFAM" id="SSF50182">
    <property type="entry name" value="Sm-like ribonucleoproteins"/>
    <property type="match status" value="1"/>
</dbReference>
<dbReference type="SMART" id="SM00651">
    <property type="entry name" value="Sm"/>
    <property type="match status" value="1"/>
</dbReference>
<dbReference type="GO" id="GO:0031417">
    <property type="term" value="C:NatC complex"/>
    <property type="evidence" value="ECO:0007669"/>
    <property type="project" value="InterPro"/>
</dbReference>
<dbReference type="Gene3D" id="2.30.30.100">
    <property type="match status" value="1"/>
</dbReference>
<proteinExistence type="inferred from homology"/>
<evidence type="ECO:0000256" key="1">
    <source>
        <dbReference type="ARBA" id="ARBA00006850"/>
    </source>
</evidence>
<evidence type="ECO:0000313" key="3">
    <source>
        <dbReference type="EnsemblMetazoa" id="XP_038077553.1"/>
    </source>
</evidence>
<accession>A0A914BMN6</accession>
<keyword evidence="4" id="KW-1185">Reference proteome</keyword>
<dbReference type="PANTHER" id="PTHR10701">
    <property type="entry name" value="SMALL NUCLEAR RIBONUCLEOPROTEIN-ASSOCIATED PROTEIN B AND N"/>
    <property type="match status" value="1"/>
</dbReference>
<name>A0A914BMN6_PATMI</name>
<feature type="domain" description="Sm" evidence="2">
    <location>
        <begin position="10"/>
        <end position="88"/>
    </location>
</feature>
<dbReference type="OrthoDB" id="368909at2759"/>
<dbReference type="InterPro" id="IPR001163">
    <property type="entry name" value="Sm_dom_euk/arc"/>
</dbReference>
<dbReference type="InterPro" id="IPR034110">
    <property type="entry name" value="LSMD1_Sm"/>
</dbReference>
<comment type="similarity">
    <text evidence="1">Belongs to the snRNP Sm proteins family.</text>
</comment>
<dbReference type="FunFam" id="2.30.30.100:FF:000028">
    <property type="entry name" value="N-alpha-acetyltransferase 38, NatC auxiliary subunit"/>
    <property type="match status" value="1"/>
</dbReference>
<dbReference type="GeneID" id="119745335"/>
<protein>
    <recommendedName>
        <fullName evidence="2">Sm domain-containing protein</fullName>
    </recommendedName>
</protein>
<dbReference type="CDD" id="cd06168">
    <property type="entry name" value="LSMD1"/>
    <property type="match status" value="1"/>
</dbReference>
<dbReference type="InterPro" id="IPR047575">
    <property type="entry name" value="Sm"/>
</dbReference>
<dbReference type="PANTHER" id="PTHR10701:SF5">
    <property type="entry name" value="N-ALPHA-ACETYLTRANSFERASE 38, NATC AUXILIARY SUBUNIT"/>
    <property type="match status" value="1"/>
</dbReference>
<reference evidence="3" key="1">
    <citation type="submission" date="2022-11" db="UniProtKB">
        <authorList>
            <consortium name="EnsemblMetazoa"/>
        </authorList>
    </citation>
    <scope>IDENTIFICATION</scope>
</reference>
<dbReference type="InterPro" id="IPR050914">
    <property type="entry name" value="snRNP_SmB/NAA38-like"/>
</dbReference>
<evidence type="ECO:0000313" key="4">
    <source>
        <dbReference type="Proteomes" id="UP000887568"/>
    </source>
</evidence>
<dbReference type="EnsemblMetazoa" id="XM_038221625.1">
    <property type="protein sequence ID" value="XP_038077553.1"/>
    <property type="gene ID" value="LOC119745335"/>
</dbReference>
<dbReference type="Proteomes" id="UP000887568">
    <property type="component" value="Unplaced"/>
</dbReference>
<dbReference type="AlphaFoldDB" id="A0A914BMN6"/>
<dbReference type="GO" id="GO:0003723">
    <property type="term" value="F:RNA binding"/>
    <property type="evidence" value="ECO:0007669"/>
    <property type="project" value="InterPro"/>
</dbReference>
<dbReference type="RefSeq" id="XP_038077553.1">
    <property type="nucleotide sequence ID" value="XM_038221625.1"/>
</dbReference>